<accession>A0ABZ0YXV3</accession>
<feature type="transmembrane region" description="Helical" evidence="7">
    <location>
        <begin position="152"/>
        <end position="172"/>
    </location>
</feature>
<dbReference type="Proteomes" id="UP001327459">
    <property type="component" value="Chromosome"/>
</dbReference>
<proteinExistence type="inferred from homology"/>
<evidence type="ECO:0000256" key="5">
    <source>
        <dbReference type="ARBA" id="ARBA00022989"/>
    </source>
</evidence>
<evidence type="ECO:0000313" key="9">
    <source>
        <dbReference type="Proteomes" id="UP001327459"/>
    </source>
</evidence>
<keyword evidence="6 7" id="KW-0472">Membrane</keyword>
<dbReference type="InterPro" id="IPR005134">
    <property type="entry name" value="UPF0114"/>
</dbReference>
<dbReference type="PANTHER" id="PTHR38596:SF1">
    <property type="entry name" value="UPF0114 PROTEIN YQHA"/>
    <property type="match status" value="1"/>
</dbReference>
<evidence type="ECO:0000256" key="4">
    <source>
        <dbReference type="ARBA" id="ARBA00022692"/>
    </source>
</evidence>
<dbReference type="HAMAP" id="MF_00143">
    <property type="entry name" value="UPF0114"/>
    <property type="match status" value="1"/>
</dbReference>
<dbReference type="EMBL" id="CP140153">
    <property type="protein sequence ID" value="WQH16994.1"/>
    <property type="molecule type" value="Genomic_DNA"/>
</dbReference>
<organism evidence="8 9">
    <name type="scientific">Guyparkeria halophila</name>
    <dbReference type="NCBI Taxonomy" id="47960"/>
    <lineage>
        <taxon>Bacteria</taxon>
        <taxon>Pseudomonadati</taxon>
        <taxon>Pseudomonadota</taxon>
        <taxon>Gammaproteobacteria</taxon>
        <taxon>Chromatiales</taxon>
        <taxon>Thioalkalibacteraceae</taxon>
        <taxon>Guyparkeria</taxon>
    </lineage>
</organism>
<protein>
    <recommendedName>
        <fullName evidence="7">UPF0114 protein SR882_03565</fullName>
    </recommendedName>
</protein>
<comment type="similarity">
    <text evidence="2 7">Belongs to the UPF0114 family.</text>
</comment>
<sequence>MESEKPTPAPRRSSNAEHYFEHFLFGSRWILAPVYLGLVGAMLILLVKFGSELWHLLSHAFSLSESEIIIGVLTLVDVALIMNLLIIIIFSGYENFVSKMDDLHSHHDRPEWMGHISFTDLKIKVIGSIVAISGIELLKSFMNVENLSDREMAWMVGIHLTFVVSGVLYAVMDRLQGKGH</sequence>
<evidence type="ECO:0000313" key="8">
    <source>
        <dbReference type="EMBL" id="WQH16994.1"/>
    </source>
</evidence>
<evidence type="ECO:0000256" key="6">
    <source>
        <dbReference type="ARBA" id="ARBA00023136"/>
    </source>
</evidence>
<dbReference type="PANTHER" id="PTHR38596">
    <property type="entry name" value="UPF0114 PROTEIN YQHA"/>
    <property type="match status" value="1"/>
</dbReference>
<keyword evidence="5 7" id="KW-1133">Transmembrane helix</keyword>
<dbReference type="NCBIfam" id="TIGR00645">
    <property type="entry name" value="HI0507"/>
    <property type="match status" value="1"/>
</dbReference>
<name>A0ABZ0YXV3_9GAMM</name>
<keyword evidence="9" id="KW-1185">Reference proteome</keyword>
<gene>
    <name evidence="8" type="ORF">SR882_03565</name>
</gene>
<evidence type="ECO:0000256" key="1">
    <source>
        <dbReference type="ARBA" id="ARBA00004651"/>
    </source>
</evidence>
<dbReference type="RefSeq" id="WP_322521978.1">
    <property type="nucleotide sequence ID" value="NZ_CP140153.1"/>
</dbReference>
<reference evidence="8 9" key="1">
    <citation type="submission" date="2023-11" db="EMBL/GenBank/DDBJ databases">
        <title>MicrobeMod: A computational toolkit for identifying prokaryotic methylation and restriction-modification with nanopore sequencing.</title>
        <authorList>
            <person name="Crits-Christoph A."/>
            <person name="Kang S.C."/>
            <person name="Lee H."/>
            <person name="Ostrov N."/>
        </authorList>
    </citation>
    <scope>NUCLEOTIDE SEQUENCE [LARGE SCALE GENOMIC DNA]</scope>
    <source>
        <strain evidence="8 9">ATCC 49870</strain>
    </source>
</reference>
<dbReference type="Pfam" id="PF03350">
    <property type="entry name" value="UPF0114"/>
    <property type="match status" value="1"/>
</dbReference>
<evidence type="ECO:0000256" key="7">
    <source>
        <dbReference type="HAMAP-Rule" id="MF_00143"/>
    </source>
</evidence>
<dbReference type="InterPro" id="IPR020761">
    <property type="entry name" value="UPF0114_bac"/>
</dbReference>
<evidence type="ECO:0000256" key="3">
    <source>
        <dbReference type="ARBA" id="ARBA00022475"/>
    </source>
</evidence>
<keyword evidence="4 7" id="KW-0812">Transmembrane</keyword>
<evidence type="ECO:0000256" key="2">
    <source>
        <dbReference type="ARBA" id="ARBA00005774"/>
    </source>
</evidence>
<feature type="transmembrane region" description="Helical" evidence="7">
    <location>
        <begin position="68"/>
        <end position="93"/>
    </location>
</feature>
<comment type="subcellular location">
    <subcellularLocation>
        <location evidence="1 7">Cell membrane</location>
        <topology evidence="1 7">Multi-pass membrane protein</topology>
    </subcellularLocation>
</comment>
<keyword evidence="3 7" id="KW-1003">Cell membrane</keyword>
<feature type="transmembrane region" description="Helical" evidence="7">
    <location>
        <begin position="29"/>
        <end position="47"/>
    </location>
</feature>